<organism evidence="9">
    <name type="scientific">uncultured Methanosarcinales archaeon</name>
    <dbReference type="NCBI Taxonomy" id="183757"/>
    <lineage>
        <taxon>Archaea</taxon>
        <taxon>Methanobacteriati</taxon>
        <taxon>Methanobacteriota</taxon>
        <taxon>Stenosarchaea group</taxon>
        <taxon>Methanomicrobia</taxon>
        <taxon>Methanosarcinales</taxon>
        <taxon>environmental samples</taxon>
    </lineage>
</organism>
<feature type="transmembrane region" description="Helical" evidence="6">
    <location>
        <begin position="299"/>
        <end position="332"/>
    </location>
</feature>
<evidence type="ECO:0000259" key="7">
    <source>
        <dbReference type="Pfam" id="PF02687"/>
    </source>
</evidence>
<evidence type="ECO:0000259" key="8">
    <source>
        <dbReference type="Pfam" id="PF12704"/>
    </source>
</evidence>
<keyword evidence="2" id="KW-1003">Cell membrane</keyword>
<gene>
    <name evidence="9" type="ORF">GNCGGNMO_00011</name>
</gene>
<evidence type="ECO:0008006" key="10">
    <source>
        <dbReference type="Google" id="ProtNLM"/>
    </source>
</evidence>
<proteinExistence type="predicted"/>
<dbReference type="AlphaFoldDB" id="A0A7H1KNY5"/>
<feature type="transmembrane region" description="Helical" evidence="6">
    <location>
        <begin position="19"/>
        <end position="42"/>
    </location>
</feature>
<comment type="subcellular location">
    <subcellularLocation>
        <location evidence="1">Cell membrane</location>
        <topology evidence="1">Multi-pass membrane protein</topology>
    </subcellularLocation>
</comment>
<evidence type="ECO:0000256" key="3">
    <source>
        <dbReference type="ARBA" id="ARBA00022692"/>
    </source>
</evidence>
<dbReference type="PANTHER" id="PTHR30489:SF0">
    <property type="entry name" value="LIPOPROTEIN-RELEASING SYSTEM TRANSMEMBRANE PROTEIN LOLE"/>
    <property type="match status" value="1"/>
</dbReference>
<sequence>MFELDVATRHIKSRRRQTLFSIIAVAMAVGIIIVFMSMMSGYTSILIDSTIENQAHITVLPKEGEDYIHLYHGLEKHIYGQEGVEALSSYFQGEAALQHKHDAEGVLLYGINPNDENRVVNREKDMLTGEFTSLENPGSRIILGYKLAKNLDVEMGDTVTAQIPGAKPADFTITGIFQTGTPVDETMAFTNLERLQDFYGSGDVVTGMGVRVSDAYAADTMANKIDREAGYDAVSWIEQNAEILNLLETSEGMVYFFYIIIFSISGFGIANILIMIVMEKVGEIGMLMAMGTPRRSIMLIFLLEAGILGMAGVIVGCVLGYGASLAIASITIPVPPEMYFGMDHLPVEIELKNFISAGIFAMVINIIAGVFPARRASKMDPVEAIYSV</sequence>
<evidence type="ECO:0000256" key="2">
    <source>
        <dbReference type="ARBA" id="ARBA00022475"/>
    </source>
</evidence>
<dbReference type="GO" id="GO:0098797">
    <property type="term" value="C:plasma membrane protein complex"/>
    <property type="evidence" value="ECO:0007669"/>
    <property type="project" value="TreeGrafter"/>
</dbReference>
<evidence type="ECO:0000256" key="6">
    <source>
        <dbReference type="SAM" id="Phobius"/>
    </source>
</evidence>
<protein>
    <recommendedName>
        <fullName evidence="10">ABC3 transporter permease protein domain-containing protein</fullName>
    </recommendedName>
</protein>
<evidence type="ECO:0000256" key="1">
    <source>
        <dbReference type="ARBA" id="ARBA00004651"/>
    </source>
</evidence>
<feature type="domain" description="MacB-like periplasmic core" evidence="8">
    <location>
        <begin position="18"/>
        <end position="227"/>
    </location>
</feature>
<dbReference type="PANTHER" id="PTHR30489">
    <property type="entry name" value="LIPOPROTEIN-RELEASING SYSTEM TRANSMEMBRANE PROTEIN LOLE"/>
    <property type="match status" value="1"/>
</dbReference>
<dbReference type="InterPro" id="IPR025857">
    <property type="entry name" value="MacB_PCD"/>
</dbReference>
<name>A0A7H1KNY5_9EURY</name>
<evidence type="ECO:0000256" key="5">
    <source>
        <dbReference type="ARBA" id="ARBA00023136"/>
    </source>
</evidence>
<keyword evidence="3 6" id="KW-0812">Transmembrane</keyword>
<reference evidence="9" key="1">
    <citation type="submission" date="2020-07" db="EMBL/GenBank/DDBJ databases">
        <title>Unique genomic features of the anaerobic methanotrophic archaea.</title>
        <authorList>
            <person name="Chadwick G.L."/>
            <person name="Skennerton C.T."/>
            <person name="Laso-Perez R."/>
            <person name="Leu A.O."/>
            <person name="Speth D.R."/>
            <person name="Yu H."/>
            <person name="Morgan-Lang C."/>
            <person name="Hatzenpichler R."/>
            <person name="Goudeau D."/>
            <person name="Malmstrom R."/>
            <person name="Brazelton W.J."/>
            <person name="Woyke T."/>
            <person name="Hallam S.J."/>
            <person name="Tyson G.W."/>
            <person name="Wegener G."/>
            <person name="Boetius A."/>
            <person name="Orphan V."/>
        </authorList>
    </citation>
    <scope>NUCLEOTIDE SEQUENCE</scope>
</reference>
<dbReference type="Pfam" id="PF12704">
    <property type="entry name" value="MacB_PCD"/>
    <property type="match status" value="1"/>
</dbReference>
<dbReference type="InterPro" id="IPR051447">
    <property type="entry name" value="Lipoprotein-release_system"/>
</dbReference>
<feature type="transmembrane region" description="Helical" evidence="6">
    <location>
        <begin position="352"/>
        <end position="371"/>
    </location>
</feature>
<dbReference type="EMBL" id="MT776528">
    <property type="protein sequence ID" value="QNT35649.1"/>
    <property type="molecule type" value="Genomic_DNA"/>
</dbReference>
<evidence type="ECO:0000256" key="4">
    <source>
        <dbReference type="ARBA" id="ARBA00022989"/>
    </source>
</evidence>
<keyword evidence="4 6" id="KW-1133">Transmembrane helix</keyword>
<dbReference type="GO" id="GO:0044874">
    <property type="term" value="P:lipoprotein localization to outer membrane"/>
    <property type="evidence" value="ECO:0007669"/>
    <property type="project" value="TreeGrafter"/>
</dbReference>
<evidence type="ECO:0000313" key="9">
    <source>
        <dbReference type="EMBL" id="QNT35649.1"/>
    </source>
</evidence>
<dbReference type="Pfam" id="PF02687">
    <property type="entry name" value="FtsX"/>
    <property type="match status" value="1"/>
</dbReference>
<feature type="transmembrane region" description="Helical" evidence="6">
    <location>
        <begin position="255"/>
        <end position="278"/>
    </location>
</feature>
<dbReference type="InterPro" id="IPR003838">
    <property type="entry name" value="ABC3_permease_C"/>
</dbReference>
<keyword evidence="5 6" id="KW-0472">Membrane</keyword>
<feature type="domain" description="ABC3 transporter permease C-terminal" evidence="7">
    <location>
        <begin position="256"/>
        <end position="381"/>
    </location>
</feature>
<accession>A0A7H1KNY5</accession>